<keyword evidence="1" id="KW-0472">Membrane</keyword>
<dbReference type="RefSeq" id="XP_060383177.1">
    <property type="nucleotide sequence ID" value="XM_060521987.1"/>
</dbReference>
<evidence type="ECO:0008006" key="4">
    <source>
        <dbReference type="Google" id="ProtNLM"/>
    </source>
</evidence>
<feature type="transmembrane region" description="Helical" evidence="1">
    <location>
        <begin position="26"/>
        <end position="48"/>
    </location>
</feature>
<dbReference type="Proteomes" id="UP001227543">
    <property type="component" value="Unassembled WGS sequence"/>
</dbReference>
<accession>A0ABQ9RCN6</accession>
<feature type="non-terminal residue" evidence="2">
    <location>
        <position position="1"/>
    </location>
</feature>
<sequence length="138" mass="15534">LCVVVPGSFLLLELFGSDPVGPGSTFLQLSAHFTPAALFKIVAVVWTVEPSYIRYRRYLFQSSSLLDAASSFKLSQRLFTHPPVFRVLLHKKQKEQPTVPMSSSLLKRSPAVERTVGLFDVGRGNCRRRDRGLEKDNR</sequence>
<protein>
    <recommendedName>
        <fullName evidence="4">Integral membrane protein</fullName>
    </recommendedName>
</protein>
<reference evidence="2 3" key="1">
    <citation type="submission" date="2016-10" db="EMBL/GenBank/DDBJ databases">
        <title>The genome sequence of Colletotrichum fioriniae PJ7.</title>
        <authorList>
            <person name="Baroncelli R."/>
        </authorList>
    </citation>
    <scope>NUCLEOTIDE SEQUENCE [LARGE SCALE GENOMIC DNA]</scope>
    <source>
        <strain evidence="2 3">Tom-12</strain>
    </source>
</reference>
<name>A0ABQ9RCN6_9PEZI</name>
<gene>
    <name evidence="2" type="ORF">CTAM01_05957</name>
</gene>
<keyword evidence="1" id="KW-0812">Transmembrane</keyword>
<evidence type="ECO:0000313" key="3">
    <source>
        <dbReference type="Proteomes" id="UP001227543"/>
    </source>
</evidence>
<dbReference type="GeneID" id="85406225"/>
<comment type="caution">
    <text evidence="2">The sequence shown here is derived from an EMBL/GenBank/DDBJ whole genome shotgun (WGS) entry which is preliminary data.</text>
</comment>
<keyword evidence="1" id="KW-1133">Transmembrane helix</keyword>
<proteinExistence type="predicted"/>
<organism evidence="2 3">
    <name type="scientific">Colletotrichum tamarilloi</name>
    <dbReference type="NCBI Taxonomy" id="1209934"/>
    <lineage>
        <taxon>Eukaryota</taxon>
        <taxon>Fungi</taxon>
        <taxon>Dikarya</taxon>
        <taxon>Ascomycota</taxon>
        <taxon>Pezizomycotina</taxon>
        <taxon>Sordariomycetes</taxon>
        <taxon>Hypocreomycetidae</taxon>
        <taxon>Glomerellales</taxon>
        <taxon>Glomerellaceae</taxon>
        <taxon>Colletotrichum</taxon>
        <taxon>Colletotrichum acutatum species complex</taxon>
    </lineage>
</organism>
<evidence type="ECO:0000313" key="2">
    <source>
        <dbReference type="EMBL" id="KAK1501232.1"/>
    </source>
</evidence>
<dbReference type="EMBL" id="MLFU01000016">
    <property type="protein sequence ID" value="KAK1501232.1"/>
    <property type="molecule type" value="Genomic_DNA"/>
</dbReference>
<keyword evidence="3" id="KW-1185">Reference proteome</keyword>
<evidence type="ECO:0000256" key="1">
    <source>
        <dbReference type="SAM" id="Phobius"/>
    </source>
</evidence>